<reference evidence="3" key="1">
    <citation type="journal article" date="2019" name="Int. J. Syst. Evol. Microbiol.">
        <title>The Global Catalogue of Microorganisms (GCM) 10K type strain sequencing project: providing services to taxonomists for standard genome sequencing and annotation.</title>
        <authorList>
            <consortium name="The Broad Institute Genomics Platform"/>
            <consortium name="The Broad Institute Genome Sequencing Center for Infectious Disease"/>
            <person name="Wu L."/>
            <person name="Ma J."/>
        </authorList>
    </citation>
    <scope>NUCLEOTIDE SEQUENCE [LARGE SCALE GENOMIC DNA]</scope>
    <source>
        <strain evidence="3">JCM 12774</strain>
    </source>
</reference>
<comment type="caution">
    <text evidence="2">The sequence shown here is derived from an EMBL/GenBank/DDBJ whole genome shotgun (WGS) entry which is preliminary data.</text>
</comment>
<evidence type="ECO:0000313" key="2">
    <source>
        <dbReference type="EMBL" id="GAA0410401.1"/>
    </source>
</evidence>
<feature type="chain" id="PRO_5045630977" description="SH3b domain-containing protein" evidence="1">
    <location>
        <begin position="26"/>
        <end position="106"/>
    </location>
</feature>
<dbReference type="EMBL" id="BAAACX010000026">
    <property type="protein sequence ID" value="GAA0410401.1"/>
    <property type="molecule type" value="Genomic_DNA"/>
</dbReference>
<accession>A0ABP3ILZ0</accession>
<feature type="signal peptide" evidence="1">
    <location>
        <begin position="1"/>
        <end position="25"/>
    </location>
</feature>
<dbReference type="Proteomes" id="UP001500340">
    <property type="component" value="Unassembled WGS sequence"/>
</dbReference>
<protein>
    <recommendedName>
        <fullName evidence="4">SH3b domain-containing protein</fullName>
    </recommendedName>
</protein>
<sequence>MSLKKLIAGSILGFLLLSGTSVVGAAPINIHNSPSVEATAAIQQIGRQVVAFNKQNYPTISSLPTQIYYNQGGYAGWIPMTYVTSITNGAGEWWSVTYEGPVSPVL</sequence>
<gene>
    <name evidence="2" type="ORF">GCM10008933_45770</name>
</gene>
<keyword evidence="3" id="KW-1185">Reference proteome</keyword>
<dbReference type="RefSeq" id="WP_343865282.1">
    <property type="nucleotide sequence ID" value="NZ_BAAACX010000026.1"/>
</dbReference>
<keyword evidence="1" id="KW-0732">Signal</keyword>
<evidence type="ECO:0008006" key="4">
    <source>
        <dbReference type="Google" id="ProtNLM"/>
    </source>
</evidence>
<evidence type="ECO:0000256" key="1">
    <source>
        <dbReference type="SAM" id="SignalP"/>
    </source>
</evidence>
<proteinExistence type="predicted"/>
<organism evidence="2 3">
    <name type="scientific">Paenibacillus motobuensis</name>
    <dbReference type="NCBI Taxonomy" id="295324"/>
    <lineage>
        <taxon>Bacteria</taxon>
        <taxon>Bacillati</taxon>
        <taxon>Bacillota</taxon>
        <taxon>Bacilli</taxon>
        <taxon>Bacillales</taxon>
        <taxon>Paenibacillaceae</taxon>
        <taxon>Paenibacillus</taxon>
    </lineage>
</organism>
<evidence type="ECO:0000313" key="3">
    <source>
        <dbReference type="Proteomes" id="UP001500340"/>
    </source>
</evidence>
<name>A0ABP3ILZ0_9BACL</name>